<evidence type="ECO:0000313" key="3">
    <source>
        <dbReference type="EMBL" id="QBI55465.1"/>
    </source>
</evidence>
<name>A0A4P6Q495_9ACTN</name>
<dbReference type="InterPro" id="IPR043993">
    <property type="entry name" value="T4SS_pilin"/>
</dbReference>
<dbReference type="EMBL" id="CP036455">
    <property type="protein sequence ID" value="QBI55465.1"/>
    <property type="molecule type" value="Genomic_DNA"/>
</dbReference>
<keyword evidence="2" id="KW-0732">Signal</keyword>
<accession>A0A4P6Q495</accession>
<dbReference type="KEGG" id="strr:EKD16_18505"/>
<evidence type="ECO:0000256" key="2">
    <source>
        <dbReference type="SAM" id="SignalP"/>
    </source>
</evidence>
<feature type="transmembrane region" description="Helical" evidence="1">
    <location>
        <begin position="64"/>
        <end position="85"/>
    </location>
</feature>
<organism evidence="3 4">
    <name type="scientific">Streptomonospora litoralis</name>
    <dbReference type="NCBI Taxonomy" id="2498135"/>
    <lineage>
        <taxon>Bacteria</taxon>
        <taxon>Bacillati</taxon>
        <taxon>Actinomycetota</taxon>
        <taxon>Actinomycetes</taxon>
        <taxon>Streptosporangiales</taxon>
        <taxon>Nocardiopsidaceae</taxon>
        <taxon>Streptomonospora</taxon>
    </lineage>
</organism>
<sequence length="130" mass="13116" precursor="true">MTRPRSASRSRARGHGRLAVRTAAVAAAAGLLLAVPGASAALAQGGGQGTQELIDVVQRIRQVIIALLAALATLLLTVGGLRWLLAGGDPGETDKARRSLMGAALGYLIALLATVLLDVLEFIVGDVGGG</sequence>
<keyword evidence="1" id="KW-0812">Transmembrane</keyword>
<dbReference type="Proteomes" id="UP000292235">
    <property type="component" value="Chromosome"/>
</dbReference>
<reference evidence="3 4" key="1">
    <citation type="submission" date="2019-02" db="EMBL/GenBank/DDBJ databases">
        <authorList>
            <person name="Khodamoradi S."/>
            <person name="Hahnke R.L."/>
            <person name="Kaempfer P."/>
            <person name="Schumann P."/>
            <person name="Rohde M."/>
            <person name="Steinert M."/>
            <person name="Luzhetskyy A."/>
            <person name="Wink J."/>
            <person name="Ruckert C."/>
        </authorList>
    </citation>
    <scope>NUCLEOTIDE SEQUENCE [LARGE SCALE GENOMIC DNA]</scope>
    <source>
        <strain evidence="3 4">M2</strain>
    </source>
</reference>
<evidence type="ECO:0000313" key="4">
    <source>
        <dbReference type="Proteomes" id="UP000292235"/>
    </source>
</evidence>
<keyword evidence="1" id="KW-0472">Membrane</keyword>
<feature type="signal peptide" evidence="2">
    <location>
        <begin position="1"/>
        <end position="40"/>
    </location>
</feature>
<keyword evidence="1" id="KW-1133">Transmembrane helix</keyword>
<proteinExistence type="predicted"/>
<feature type="transmembrane region" description="Helical" evidence="1">
    <location>
        <begin position="105"/>
        <end position="124"/>
    </location>
</feature>
<keyword evidence="4" id="KW-1185">Reference proteome</keyword>
<dbReference type="Pfam" id="PF18895">
    <property type="entry name" value="T4SS_pilin"/>
    <property type="match status" value="1"/>
</dbReference>
<evidence type="ECO:0000256" key="1">
    <source>
        <dbReference type="SAM" id="Phobius"/>
    </source>
</evidence>
<feature type="chain" id="PRO_5020543611" description="TrbC/VIRB2 family protein" evidence="2">
    <location>
        <begin position="41"/>
        <end position="130"/>
    </location>
</feature>
<evidence type="ECO:0008006" key="5">
    <source>
        <dbReference type="Google" id="ProtNLM"/>
    </source>
</evidence>
<gene>
    <name evidence="3" type="ORF">EKD16_18505</name>
</gene>
<dbReference type="AlphaFoldDB" id="A0A4P6Q495"/>
<protein>
    <recommendedName>
        <fullName evidence="5">TrbC/VIRB2 family protein</fullName>
    </recommendedName>
</protein>